<feature type="chain" id="PRO_5012123538" evidence="1">
    <location>
        <begin position="27"/>
        <end position="190"/>
    </location>
</feature>
<feature type="domain" description="Outer membrane protein beta-barrel" evidence="2">
    <location>
        <begin position="26"/>
        <end position="171"/>
    </location>
</feature>
<keyword evidence="1" id="KW-0732">Signal</keyword>
<proteinExistence type="predicted"/>
<evidence type="ECO:0000313" key="3">
    <source>
        <dbReference type="EMBL" id="SMG09027.1"/>
    </source>
</evidence>
<dbReference type="Pfam" id="PF13568">
    <property type="entry name" value="OMP_b-brl_2"/>
    <property type="match status" value="1"/>
</dbReference>
<gene>
    <name evidence="3" type="ORF">SAMN05660862_0418</name>
</gene>
<dbReference type="InterPro" id="IPR025665">
    <property type="entry name" value="Beta-barrel_OMP_2"/>
</dbReference>
<accession>A0A1X7I3M4</accession>
<dbReference type="Proteomes" id="UP000192980">
    <property type="component" value="Unassembled WGS sequence"/>
</dbReference>
<dbReference type="AlphaFoldDB" id="A0A1X7I3M4"/>
<evidence type="ECO:0000259" key="2">
    <source>
        <dbReference type="Pfam" id="PF13568"/>
    </source>
</evidence>
<evidence type="ECO:0000313" key="4">
    <source>
        <dbReference type="Proteomes" id="UP000192980"/>
    </source>
</evidence>
<dbReference type="STRING" id="561061.SAMN05660862_0418"/>
<keyword evidence="4" id="KW-1185">Reference proteome</keyword>
<dbReference type="EMBL" id="FXAU01000001">
    <property type="protein sequence ID" value="SMG09027.1"/>
    <property type="molecule type" value="Genomic_DNA"/>
</dbReference>
<feature type="signal peptide" evidence="1">
    <location>
        <begin position="1"/>
        <end position="26"/>
    </location>
</feature>
<protein>
    <submittedName>
        <fullName evidence="3">Outer membrane protein beta-barrel domain-containing protein</fullName>
    </submittedName>
</protein>
<name>A0A1X7I3M4_9SPHI</name>
<reference evidence="3 4" key="1">
    <citation type="submission" date="2017-04" db="EMBL/GenBank/DDBJ databases">
        <authorList>
            <person name="Afonso C.L."/>
            <person name="Miller P.J."/>
            <person name="Scott M.A."/>
            <person name="Spackman E."/>
            <person name="Goraichik I."/>
            <person name="Dimitrov K.M."/>
            <person name="Suarez D.L."/>
            <person name="Swayne D.E."/>
        </authorList>
    </citation>
    <scope>NUCLEOTIDE SEQUENCE [LARGE SCALE GENOMIC DNA]</scope>
    <source>
        <strain evidence="3 4">DSM 22418</strain>
    </source>
</reference>
<evidence type="ECO:0000256" key="1">
    <source>
        <dbReference type="SAM" id="SignalP"/>
    </source>
</evidence>
<sequence>MKMKNQIKQGMLVMVMGLLVNQVARAQEVDFGVKAGSVYTMPSYSNKSVSDKKSEFGAQVGIFARTTDRFFVQPELTLSFTSTTYNFEGKKHNPNFYQLHLPIQAGYKFYESEKMGIRASVGPQLNYQLNKAKATSTANYKSFSYDALANVGLDINRFGIDLRYNHGLNKISKELGAKNKSIALSVGYTF</sequence>
<organism evidence="3 4">
    <name type="scientific">Sphingobacterium psychroaquaticum</name>
    <dbReference type="NCBI Taxonomy" id="561061"/>
    <lineage>
        <taxon>Bacteria</taxon>
        <taxon>Pseudomonadati</taxon>
        <taxon>Bacteroidota</taxon>
        <taxon>Sphingobacteriia</taxon>
        <taxon>Sphingobacteriales</taxon>
        <taxon>Sphingobacteriaceae</taxon>
        <taxon>Sphingobacterium</taxon>
    </lineage>
</organism>